<dbReference type="SUPFAM" id="SSF52058">
    <property type="entry name" value="L domain-like"/>
    <property type="match status" value="1"/>
</dbReference>
<dbReference type="InterPro" id="IPR036047">
    <property type="entry name" value="F-box-like_dom_sf"/>
</dbReference>
<evidence type="ECO:0000259" key="1">
    <source>
        <dbReference type="PROSITE" id="PS50181"/>
    </source>
</evidence>
<dbReference type="Proteomes" id="UP000188268">
    <property type="component" value="Unassembled WGS sequence"/>
</dbReference>
<comment type="caution">
    <text evidence="2">The sequence shown here is derived from an EMBL/GenBank/DDBJ whole genome shotgun (WGS) entry which is preliminary data.</text>
</comment>
<proteinExistence type="predicted"/>
<dbReference type="Gene3D" id="3.80.10.10">
    <property type="entry name" value="Ribonuclease Inhibitor"/>
    <property type="match status" value="1"/>
</dbReference>
<dbReference type="PANTHER" id="PTHR34223:SF51">
    <property type="entry name" value="OS06G0556300 PROTEIN"/>
    <property type="match status" value="1"/>
</dbReference>
<dbReference type="PROSITE" id="PS50181">
    <property type="entry name" value="FBOX"/>
    <property type="match status" value="1"/>
</dbReference>
<reference evidence="2 3" key="1">
    <citation type="submission" date="2013-09" db="EMBL/GenBank/DDBJ databases">
        <title>Corchorus capsularis genome sequencing.</title>
        <authorList>
            <person name="Alam M."/>
            <person name="Haque M.S."/>
            <person name="Islam M.S."/>
            <person name="Emdad E.M."/>
            <person name="Islam M.M."/>
            <person name="Ahmed B."/>
            <person name="Halim A."/>
            <person name="Hossen Q.M.M."/>
            <person name="Hossain M.Z."/>
            <person name="Ahmed R."/>
            <person name="Khan M.M."/>
            <person name="Islam R."/>
            <person name="Rashid M.M."/>
            <person name="Khan S.A."/>
            <person name="Rahman M.S."/>
            <person name="Alam M."/>
        </authorList>
    </citation>
    <scope>NUCLEOTIDE SEQUENCE [LARGE SCALE GENOMIC DNA]</scope>
    <source>
        <strain evidence="3">cv. CVL-1</strain>
        <tissue evidence="2">Whole seedling</tissue>
    </source>
</reference>
<dbReference type="PANTHER" id="PTHR34223">
    <property type="entry name" value="OS11G0201299 PROTEIN"/>
    <property type="match status" value="1"/>
</dbReference>
<dbReference type="SUPFAM" id="SSF81383">
    <property type="entry name" value="F-box domain"/>
    <property type="match status" value="1"/>
</dbReference>
<dbReference type="InterPro" id="IPR001810">
    <property type="entry name" value="F-box_dom"/>
</dbReference>
<organism evidence="2 3">
    <name type="scientific">Corchorus capsularis</name>
    <name type="common">Jute</name>
    <dbReference type="NCBI Taxonomy" id="210143"/>
    <lineage>
        <taxon>Eukaryota</taxon>
        <taxon>Viridiplantae</taxon>
        <taxon>Streptophyta</taxon>
        <taxon>Embryophyta</taxon>
        <taxon>Tracheophyta</taxon>
        <taxon>Spermatophyta</taxon>
        <taxon>Magnoliopsida</taxon>
        <taxon>eudicotyledons</taxon>
        <taxon>Gunneridae</taxon>
        <taxon>Pentapetalae</taxon>
        <taxon>rosids</taxon>
        <taxon>malvids</taxon>
        <taxon>Malvales</taxon>
        <taxon>Malvaceae</taxon>
        <taxon>Grewioideae</taxon>
        <taxon>Apeibeae</taxon>
        <taxon>Corchorus</taxon>
    </lineage>
</organism>
<keyword evidence="3" id="KW-1185">Reference proteome</keyword>
<sequence length="391" mass="45079">MASHYSDKKARRMRDDRLSALPDSIIHHIFSLMDIESCIRMSLLSKNLKRLWNSLPDLIFDGRRAPNKSKAIRFRNLVLRALYDRDHHVPINSLRLVFDKEFDKKDGHGDFSRKIAAYLESPETCIRHLSIVFTFGCVVPSYRMPTLTTLYLEGCDFSRNPNCLDPFASCVNLEQLFLHNCSFSEGFTWKITGPQLLRLEITDLRIEQRRSRRFDDIIKVEIWTPKLLSLRLNLFKPLDFSTLHLPALKNLDMQICYATSYNRTTISLLINMFRGFHHAQYVKLCSKIILILSLLHGLAALHKQPPPFTRLKTLTIQRREGDSLNKIPDNGITARLSGRGACNVNYLGQMCKAIFNHIHQKLAEAILGEVAYTCKISGDKWKEKQGSCKDK</sequence>
<evidence type="ECO:0000313" key="2">
    <source>
        <dbReference type="EMBL" id="OMO77267.1"/>
    </source>
</evidence>
<dbReference type="OrthoDB" id="996430at2759"/>
<feature type="domain" description="F-box" evidence="1">
    <location>
        <begin position="15"/>
        <end position="63"/>
    </location>
</feature>
<dbReference type="Gramene" id="OMO77267">
    <property type="protein sequence ID" value="OMO77267"/>
    <property type="gene ID" value="CCACVL1_15123"/>
</dbReference>
<name>A0A1R3I3V0_COCAP</name>
<dbReference type="InterPro" id="IPR032675">
    <property type="entry name" value="LRR_dom_sf"/>
</dbReference>
<dbReference type="Pfam" id="PF00646">
    <property type="entry name" value="F-box"/>
    <property type="match status" value="1"/>
</dbReference>
<gene>
    <name evidence="2" type="ORF">CCACVL1_15123</name>
</gene>
<accession>A0A1R3I3V0</accession>
<dbReference type="OMA" id="CCEAAMQ"/>
<dbReference type="Gene3D" id="1.20.1280.50">
    <property type="match status" value="1"/>
</dbReference>
<protein>
    <recommendedName>
        <fullName evidence="1">F-box domain-containing protein</fullName>
    </recommendedName>
</protein>
<dbReference type="AlphaFoldDB" id="A0A1R3I3V0"/>
<evidence type="ECO:0000313" key="3">
    <source>
        <dbReference type="Proteomes" id="UP000188268"/>
    </source>
</evidence>
<dbReference type="InterPro" id="IPR053197">
    <property type="entry name" value="F-box_SCFL_complex_component"/>
</dbReference>
<dbReference type="EMBL" id="AWWV01010772">
    <property type="protein sequence ID" value="OMO77267.1"/>
    <property type="molecule type" value="Genomic_DNA"/>
</dbReference>